<evidence type="ECO:0000313" key="1">
    <source>
        <dbReference type="EMBL" id="RHZ43760.1"/>
    </source>
</evidence>
<proteinExistence type="predicted"/>
<evidence type="ECO:0000313" key="2">
    <source>
        <dbReference type="Proteomes" id="UP000266861"/>
    </source>
</evidence>
<keyword evidence="2" id="KW-1185">Reference proteome</keyword>
<dbReference type="STRING" id="1348612.A0A397G6M1"/>
<dbReference type="Proteomes" id="UP000266861">
    <property type="component" value="Unassembled WGS sequence"/>
</dbReference>
<organism evidence="1 2">
    <name type="scientific">Diversispora epigaea</name>
    <dbReference type="NCBI Taxonomy" id="1348612"/>
    <lineage>
        <taxon>Eukaryota</taxon>
        <taxon>Fungi</taxon>
        <taxon>Fungi incertae sedis</taxon>
        <taxon>Mucoromycota</taxon>
        <taxon>Glomeromycotina</taxon>
        <taxon>Glomeromycetes</taxon>
        <taxon>Diversisporales</taxon>
        <taxon>Diversisporaceae</taxon>
        <taxon>Diversispora</taxon>
    </lineage>
</organism>
<name>A0A397G6M1_9GLOM</name>
<dbReference type="AlphaFoldDB" id="A0A397G6M1"/>
<comment type="caution">
    <text evidence="1">The sequence shown here is derived from an EMBL/GenBank/DDBJ whole genome shotgun (WGS) entry which is preliminary data.</text>
</comment>
<dbReference type="OrthoDB" id="76567at2759"/>
<protein>
    <submittedName>
        <fullName evidence="1">Uncharacterized protein</fullName>
    </submittedName>
</protein>
<sequence length="211" mass="24004">MATLYNDYNDSDLDSYSSVSGQVQALLLPQPRGNLHPKADWDNASVLEEYERRGDMFNVHGCWEWYNGKVIIIELPFDPHEICIGSISMALMHHCDSVIFTDAEIYSLGSIRTRVSGSGKEAGASFSPEKPDVTLPNGRDEMEMYLLFLLLIFELIKANKPWPNIVIEVAYSETVQHVMDKVQNYWLHPNRAHDVIVVKIKLFLGVKFLCV</sequence>
<reference evidence="1 2" key="1">
    <citation type="submission" date="2018-08" db="EMBL/GenBank/DDBJ databases">
        <title>Genome and evolution of the arbuscular mycorrhizal fungus Diversispora epigaea (formerly Glomus versiforme) and its bacterial endosymbionts.</title>
        <authorList>
            <person name="Sun X."/>
            <person name="Fei Z."/>
            <person name="Harrison M."/>
        </authorList>
    </citation>
    <scope>NUCLEOTIDE SEQUENCE [LARGE SCALE GENOMIC DNA]</scope>
    <source>
        <strain evidence="1 2">IT104</strain>
    </source>
</reference>
<dbReference type="EMBL" id="PQFF01000622">
    <property type="protein sequence ID" value="RHZ43760.1"/>
    <property type="molecule type" value="Genomic_DNA"/>
</dbReference>
<gene>
    <name evidence="1" type="ORF">Glove_856g9</name>
</gene>
<accession>A0A397G6M1</accession>